<dbReference type="SUPFAM" id="SSF53613">
    <property type="entry name" value="Ribokinase-like"/>
    <property type="match status" value="1"/>
</dbReference>
<organism evidence="5 6">
    <name type="scientific">Leptothrix cholodnii (strain ATCC 51168 / LMG 8142 / SP-6)</name>
    <name type="common">Leptothrix discophora (strain SP-6)</name>
    <dbReference type="NCBI Taxonomy" id="395495"/>
    <lineage>
        <taxon>Bacteria</taxon>
        <taxon>Pseudomonadati</taxon>
        <taxon>Pseudomonadota</taxon>
        <taxon>Betaproteobacteria</taxon>
        <taxon>Burkholderiales</taxon>
        <taxon>Sphaerotilaceae</taxon>
        <taxon>Leptothrix</taxon>
    </lineage>
</organism>
<dbReference type="STRING" id="395495.Lcho_2477"/>
<evidence type="ECO:0000256" key="2">
    <source>
        <dbReference type="ARBA" id="ARBA00022679"/>
    </source>
</evidence>
<dbReference type="OrthoDB" id="9795789at2"/>
<dbReference type="PANTHER" id="PTHR43085">
    <property type="entry name" value="HEXOKINASE FAMILY MEMBER"/>
    <property type="match status" value="1"/>
</dbReference>
<evidence type="ECO:0000256" key="1">
    <source>
        <dbReference type="ARBA" id="ARBA00010688"/>
    </source>
</evidence>
<comment type="similarity">
    <text evidence="1">Belongs to the carbohydrate kinase PfkB family.</text>
</comment>
<protein>
    <submittedName>
        <fullName evidence="5">PfkB domain protein</fullName>
    </submittedName>
</protein>
<proteinExistence type="inferred from homology"/>
<dbReference type="HOGENOM" id="CLU_027634_8_0_4"/>
<dbReference type="PROSITE" id="PS00584">
    <property type="entry name" value="PFKB_KINASES_2"/>
    <property type="match status" value="1"/>
</dbReference>
<dbReference type="GO" id="GO:0042840">
    <property type="term" value="P:D-glucuronate catabolic process"/>
    <property type="evidence" value="ECO:0007669"/>
    <property type="project" value="TreeGrafter"/>
</dbReference>
<evidence type="ECO:0000256" key="3">
    <source>
        <dbReference type="ARBA" id="ARBA00022777"/>
    </source>
</evidence>
<gene>
    <name evidence="5" type="ordered locus">Lcho_2477</name>
</gene>
<dbReference type="Pfam" id="PF00294">
    <property type="entry name" value="PfkB"/>
    <property type="match status" value="1"/>
</dbReference>
<dbReference type="InterPro" id="IPR002173">
    <property type="entry name" value="Carboh/pur_kinase_PfkB_CS"/>
</dbReference>
<dbReference type="GO" id="GO:0005829">
    <property type="term" value="C:cytosol"/>
    <property type="evidence" value="ECO:0007669"/>
    <property type="project" value="TreeGrafter"/>
</dbReference>
<dbReference type="InterPro" id="IPR029056">
    <property type="entry name" value="Ribokinase-like"/>
</dbReference>
<accession>B1Y5N0</accession>
<dbReference type="EMBL" id="CP001013">
    <property type="protein sequence ID" value="ACB34742.1"/>
    <property type="molecule type" value="Genomic_DNA"/>
</dbReference>
<dbReference type="GO" id="GO:0008673">
    <property type="term" value="F:2-dehydro-3-deoxygluconokinase activity"/>
    <property type="evidence" value="ECO:0007669"/>
    <property type="project" value="TreeGrafter"/>
</dbReference>
<dbReference type="RefSeq" id="WP_012347498.1">
    <property type="nucleotide sequence ID" value="NC_010524.1"/>
</dbReference>
<keyword evidence="6" id="KW-1185">Reference proteome</keyword>
<dbReference type="InterPro" id="IPR050306">
    <property type="entry name" value="PfkB_Carbo_kinase"/>
</dbReference>
<feature type="domain" description="Carbohydrate kinase PfkB" evidence="4">
    <location>
        <begin position="18"/>
        <end position="306"/>
    </location>
</feature>
<dbReference type="Proteomes" id="UP000001693">
    <property type="component" value="Chromosome"/>
</dbReference>
<sequence length="325" mass="34983">MTPTQHIRHWRNRSVLGIGEAMVEFAPTGGDTYRRGFAGDTLNTCWHMAQILGAHASVGYFTKVGNDAFSDQLVAFIEASRMDAQRIARDPQRTLGLYVISLAGAERSFTYWRETSAARRLADDLAVLADATRDCGLIHVSGITLAVIGETGRRHLFQALAQARSAGAGVSFDPNVRLRLWRDVAELRAATQAMLAVTDIALPSFDDEAQVWGDADPQATLARFEAAGVAEIVVKNGAQDVAYSVAGRRGHLPTPDVTDIRDTTGAGDSFNAGYLAGRLVGMDPLVSCRLGQQVAGVVIGHHGALAPEGALTEVRQWIDRHVIKP</sequence>
<evidence type="ECO:0000259" key="4">
    <source>
        <dbReference type="Pfam" id="PF00294"/>
    </source>
</evidence>
<evidence type="ECO:0000313" key="6">
    <source>
        <dbReference type="Proteomes" id="UP000001693"/>
    </source>
</evidence>
<keyword evidence="2" id="KW-0808">Transferase</keyword>
<dbReference type="eggNOG" id="COG0524">
    <property type="taxonomic scope" value="Bacteria"/>
</dbReference>
<dbReference type="CDD" id="cd01166">
    <property type="entry name" value="KdgK"/>
    <property type="match status" value="1"/>
</dbReference>
<dbReference type="GO" id="GO:0019698">
    <property type="term" value="P:D-galacturonate catabolic process"/>
    <property type="evidence" value="ECO:0007669"/>
    <property type="project" value="TreeGrafter"/>
</dbReference>
<dbReference type="PANTHER" id="PTHR43085:SF15">
    <property type="entry name" value="2-DEHYDRO-3-DEOXYGLUCONOKINASE"/>
    <property type="match status" value="1"/>
</dbReference>
<dbReference type="AlphaFoldDB" id="B1Y5N0"/>
<keyword evidence="3" id="KW-0418">Kinase</keyword>
<dbReference type="Gene3D" id="3.40.1190.20">
    <property type="match status" value="1"/>
</dbReference>
<evidence type="ECO:0000313" key="5">
    <source>
        <dbReference type="EMBL" id="ACB34742.1"/>
    </source>
</evidence>
<dbReference type="KEGG" id="lch:Lcho_2477"/>
<dbReference type="InterPro" id="IPR011611">
    <property type="entry name" value="PfkB_dom"/>
</dbReference>
<dbReference type="GO" id="GO:0006974">
    <property type="term" value="P:DNA damage response"/>
    <property type="evidence" value="ECO:0007669"/>
    <property type="project" value="TreeGrafter"/>
</dbReference>
<reference evidence="5 6" key="1">
    <citation type="submission" date="2008-03" db="EMBL/GenBank/DDBJ databases">
        <title>Complete sequence of Leptothrix cholodnii SP-6.</title>
        <authorList>
            <consortium name="US DOE Joint Genome Institute"/>
            <person name="Copeland A."/>
            <person name="Lucas S."/>
            <person name="Lapidus A."/>
            <person name="Glavina del Rio T."/>
            <person name="Dalin E."/>
            <person name="Tice H."/>
            <person name="Bruce D."/>
            <person name="Goodwin L."/>
            <person name="Pitluck S."/>
            <person name="Chertkov O."/>
            <person name="Brettin T."/>
            <person name="Detter J.C."/>
            <person name="Han C."/>
            <person name="Kuske C.R."/>
            <person name="Schmutz J."/>
            <person name="Larimer F."/>
            <person name="Land M."/>
            <person name="Hauser L."/>
            <person name="Kyrpides N."/>
            <person name="Lykidis A."/>
            <person name="Emerson D."/>
            <person name="Richardson P."/>
        </authorList>
    </citation>
    <scope>NUCLEOTIDE SEQUENCE [LARGE SCALE GENOMIC DNA]</scope>
    <source>
        <strain evidence="6">ATCC 51168 / LMG 8142 / SP-6</strain>
    </source>
</reference>
<name>B1Y5N0_LEPCP</name>